<sequence length="184" mass="19304">MIRRENHRSRAGASVLTAVMLILVTLYLATEVVLHLLGQRALLASPAQLTEGLTRLPQQVAPTVLLASGLAAALLGLVLLGLGLGSGRRARRALFSERAAVVIDDSVITSALTRSAGRLAGLPTAQVLTQVHRGRVKVAVRPSSGTAIDDDLLRAGLAAELRSWGLRQELRLSVSIDSKGAVGI</sequence>
<dbReference type="EMBL" id="JACBYQ010000002">
    <property type="protein sequence ID" value="NYE96321.1"/>
    <property type="molecule type" value="Genomic_DNA"/>
</dbReference>
<evidence type="ECO:0000313" key="2">
    <source>
        <dbReference type="EMBL" id="NYE96321.1"/>
    </source>
</evidence>
<evidence type="ECO:0000256" key="1">
    <source>
        <dbReference type="SAM" id="Phobius"/>
    </source>
</evidence>
<evidence type="ECO:0000313" key="3">
    <source>
        <dbReference type="Proteomes" id="UP000521748"/>
    </source>
</evidence>
<gene>
    <name evidence="2" type="ORF">FHU41_002571</name>
</gene>
<accession>A0A7Y9S8T8</accession>
<comment type="caution">
    <text evidence="2">The sequence shown here is derived from an EMBL/GenBank/DDBJ whole genome shotgun (WGS) entry which is preliminary data.</text>
</comment>
<keyword evidence="1" id="KW-1133">Transmembrane helix</keyword>
<protein>
    <submittedName>
        <fullName evidence="2">Uncharacterized protein</fullName>
    </submittedName>
</protein>
<keyword evidence="1" id="KW-0812">Transmembrane</keyword>
<keyword evidence="3" id="KW-1185">Reference proteome</keyword>
<feature type="transmembrane region" description="Helical" evidence="1">
    <location>
        <begin position="12"/>
        <end position="30"/>
    </location>
</feature>
<dbReference type="Proteomes" id="UP000521748">
    <property type="component" value="Unassembled WGS sequence"/>
</dbReference>
<organism evidence="2 3">
    <name type="scientific">Psychromicrobium silvestre</name>
    <dbReference type="NCBI Taxonomy" id="1645614"/>
    <lineage>
        <taxon>Bacteria</taxon>
        <taxon>Bacillati</taxon>
        <taxon>Actinomycetota</taxon>
        <taxon>Actinomycetes</taxon>
        <taxon>Micrococcales</taxon>
        <taxon>Micrococcaceae</taxon>
        <taxon>Psychromicrobium</taxon>
    </lineage>
</organism>
<keyword evidence="1" id="KW-0472">Membrane</keyword>
<proteinExistence type="predicted"/>
<reference evidence="2 3" key="1">
    <citation type="submission" date="2020-07" db="EMBL/GenBank/DDBJ databases">
        <title>Sequencing the genomes of 1000 actinobacteria strains.</title>
        <authorList>
            <person name="Klenk H.-P."/>
        </authorList>
    </citation>
    <scope>NUCLEOTIDE SEQUENCE [LARGE SCALE GENOMIC DNA]</scope>
    <source>
        <strain evidence="2 3">DSM 102047</strain>
    </source>
</reference>
<dbReference type="RefSeq" id="WP_179389987.1">
    <property type="nucleotide sequence ID" value="NZ_JACBYQ010000002.1"/>
</dbReference>
<feature type="transmembrane region" description="Helical" evidence="1">
    <location>
        <begin position="64"/>
        <end position="84"/>
    </location>
</feature>
<dbReference type="AlphaFoldDB" id="A0A7Y9S8T8"/>
<name>A0A7Y9S8T8_9MICC</name>